<dbReference type="STRING" id="1004.SAMN05661012_03306"/>
<name>A0A1K1R2G1_9BACT</name>
<organism evidence="1 2">
    <name type="scientific">Chitinophaga sancti</name>
    <dbReference type="NCBI Taxonomy" id="1004"/>
    <lineage>
        <taxon>Bacteria</taxon>
        <taxon>Pseudomonadati</taxon>
        <taxon>Bacteroidota</taxon>
        <taxon>Chitinophagia</taxon>
        <taxon>Chitinophagales</taxon>
        <taxon>Chitinophagaceae</taxon>
        <taxon>Chitinophaga</taxon>
    </lineage>
</organism>
<dbReference type="AlphaFoldDB" id="A0A1K1R2G1"/>
<evidence type="ECO:0000313" key="2">
    <source>
        <dbReference type="Proteomes" id="UP000183788"/>
    </source>
</evidence>
<protein>
    <submittedName>
        <fullName evidence="1">Uncharacterized protein</fullName>
    </submittedName>
</protein>
<reference evidence="1 2" key="1">
    <citation type="submission" date="2016-11" db="EMBL/GenBank/DDBJ databases">
        <authorList>
            <person name="Jaros S."/>
            <person name="Januszkiewicz K."/>
            <person name="Wedrychowicz H."/>
        </authorList>
    </citation>
    <scope>NUCLEOTIDE SEQUENCE [LARGE SCALE GENOMIC DNA]</scope>
    <source>
        <strain evidence="1 2">DSM 784</strain>
    </source>
</reference>
<sequence length="54" mass="5788">MDVHSEKIIREGNKKGCLRAKIFFLPIITAFSKQLTGLPGKTPSILGTNSAMAG</sequence>
<proteinExistence type="predicted"/>
<dbReference type="EMBL" id="FPIZ01000010">
    <property type="protein sequence ID" value="SFW66320.1"/>
    <property type="molecule type" value="Genomic_DNA"/>
</dbReference>
<accession>A0A1K1R2G1</accession>
<dbReference type="Proteomes" id="UP000183788">
    <property type="component" value="Unassembled WGS sequence"/>
</dbReference>
<evidence type="ECO:0000313" key="1">
    <source>
        <dbReference type="EMBL" id="SFW66320.1"/>
    </source>
</evidence>
<gene>
    <name evidence="1" type="ORF">SAMN05661012_03306</name>
</gene>